<proteinExistence type="predicted"/>
<dbReference type="EMBL" id="JAVXUO010001128">
    <property type="protein sequence ID" value="KAK2985731.1"/>
    <property type="molecule type" value="Genomic_DNA"/>
</dbReference>
<reference evidence="1" key="1">
    <citation type="submission" date="2022-12" db="EMBL/GenBank/DDBJ databases">
        <title>Draft genome assemblies for two species of Escallonia (Escalloniales).</title>
        <authorList>
            <person name="Chanderbali A."/>
            <person name="Dervinis C."/>
            <person name="Anghel I."/>
            <person name="Soltis D."/>
            <person name="Soltis P."/>
            <person name="Zapata F."/>
        </authorList>
    </citation>
    <scope>NUCLEOTIDE SEQUENCE</scope>
    <source>
        <strain evidence="1">UCBG92.1500</strain>
        <tissue evidence="1">Leaf</tissue>
    </source>
</reference>
<protein>
    <submittedName>
        <fullName evidence="1">Uncharacterized protein</fullName>
    </submittedName>
</protein>
<sequence length="229" mass="24602">LDNHSLAGYKVSGISPSVVVNWVSEMVGKVLQWPLSGHDGLDEESKHGEHGESSILELLHFKLCKGLRIIGKAQGVEAFAWVVESALAEDLGSSLEPHRLTKLDAVAGQKIKEDTPESSKHCPPGMDHLKLAVLGKSFWVSRKPSGVPVVVTGEFTGEIGWSLTGEWSQVLDPVGSYHGLPDETTLLAFFLMETLPLLVISEAVGVICTAFPIKDGEERAIVAAAMAKE</sequence>
<keyword evidence="2" id="KW-1185">Reference proteome</keyword>
<name>A0AA88RMN5_9ASTE</name>
<dbReference type="AlphaFoldDB" id="A0AA88RMN5"/>
<evidence type="ECO:0000313" key="2">
    <source>
        <dbReference type="Proteomes" id="UP001187471"/>
    </source>
</evidence>
<comment type="caution">
    <text evidence="1">The sequence shown here is derived from an EMBL/GenBank/DDBJ whole genome shotgun (WGS) entry which is preliminary data.</text>
</comment>
<evidence type="ECO:0000313" key="1">
    <source>
        <dbReference type="EMBL" id="KAK2985731.1"/>
    </source>
</evidence>
<feature type="non-terminal residue" evidence="1">
    <location>
        <position position="1"/>
    </location>
</feature>
<gene>
    <name evidence="1" type="ORF">RJ640_000411</name>
</gene>
<accession>A0AA88RMN5</accession>
<organism evidence="1 2">
    <name type="scientific">Escallonia rubra</name>
    <dbReference type="NCBI Taxonomy" id="112253"/>
    <lineage>
        <taxon>Eukaryota</taxon>
        <taxon>Viridiplantae</taxon>
        <taxon>Streptophyta</taxon>
        <taxon>Embryophyta</taxon>
        <taxon>Tracheophyta</taxon>
        <taxon>Spermatophyta</taxon>
        <taxon>Magnoliopsida</taxon>
        <taxon>eudicotyledons</taxon>
        <taxon>Gunneridae</taxon>
        <taxon>Pentapetalae</taxon>
        <taxon>asterids</taxon>
        <taxon>campanulids</taxon>
        <taxon>Escalloniales</taxon>
        <taxon>Escalloniaceae</taxon>
        <taxon>Escallonia</taxon>
    </lineage>
</organism>
<dbReference type="Proteomes" id="UP001187471">
    <property type="component" value="Unassembled WGS sequence"/>
</dbReference>